<evidence type="ECO:0000256" key="1">
    <source>
        <dbReference type="ARBA" id="ARBA00005085"/>
    </source>
</evidence>
<dbReference type="STRING" id="931626.Awo_c23390"/>
<keyword evidence="6" id="KW-0067">ATP-binding</keyword>
<dbReference type="Pfam" id="PF10437">
    <property type="entry name" value="Lip_prot_lig_C"/>
    <property type="match status" value="1"/>
</dbReference>
<dbReference type="UniPathway" id="UPA00537">
    <property type="reaction ID" value="UER00594"/>
</dbReference>
<dbReference type="Gene3D" id="3.30.390.50">
    <property type="entry name" value="CO dehydrogenase flavoprotein, C-terminal domain"/>
    <property type="match status" value="1"/>
</dbReference>
<comment type="catalytic activity">
    <reaction evidence="7">
        <text>L-lysyl-[lipoyl-carrier protein] + (R)-lipoate + ATP = N(6)-[(R)-lipoyl]-L-lysyl-[lipoyl-carrier protein] + AMP + diphosphate + H(+)</text>
        <dbReference type="Rhea" id="RHEA:49288"/>
        <dbReference type="Rhea" id="RHEA-COMP:10500"/>
        <dbReference type="Rhea" id="RHEA-COMP:10502"/>
        <dbReference type="ChEBI" id="CHEBI:15378"/>
        <dbReference type="ChEBI" id="CHEBI:29969"/>
        <dbReference type="ChEBI" id="CHEBI:30616"/>
        <dbReference type="ChEBI" id="CHEBI:33019"/>
        <dbReference type="ChEBI" id="CHEBI:83088"/>
        <dbReference type="ChEBI" id="CHEBI:83099"/>
        <dbReference type="ChEBI" id="CHEBI:456215"/>
        <dbReference type="EC" id="6.3.1.20"/>
    </reaction>
</comment>
<evidence type="ECO:0000313" key="10">
    <source>
        <dbReference type="Proteomes" id="UP000007177"/>
    </source>
</evidence>
<reference evidence="9 10" key="2">
    <citation type="journal article" date="2012" name="PLoS ONE">
        <title>An ancient pathway combining carbon dioxide fixation with the generation and utilization of a sodium ion gradient for ATP synthesis.</title>
        <authorList>
            <person name="Poehlein A."/>
            <person name="Schmidt S."/>
            <person name="Kaster A.K."/>
            <person name="Goenrich M."/>
            <person name="Vollmers J."/>
            <person name="Thurmer A."/>
            <person name="Bertsch J."/>
            <person name="Schuchmann K."/>
            <person name="Voigt B."/>
            <person name="Hecker M."/>
            <person name="Daniel R."/>
            <person name="Thauer R.K."/>
            <person name="Gottschalk G."/>
            <person name="Muller V."/>
        </authorList>
    </citation>
    <scope>NUCLEOTIDE SEQUENCE [LARGE SCALE GENOMIC DNA]</scope>
    <source>
        <strain evidence="10">ATCC 29683 / DSM 1030 / JCM 2381 / KCTC 1655 / WB1</strain>
    </source>
</reference>
<evidence type="ECO:0000256" key="5">
    <source>
        <dbReference type="ARBA" id="ARBA00022741"/>
    </source>
</evidence>
<name>H6LD67_ACEWD</name>
<dbReference type="PANTHER" id="PTHR12561:SF3">
    <property type="entry name" value="LIPOYLTRANSFERASE 1, MITOCHONDRIAL"/>
    <property type="match status" value="1"/>
</dbReference>
<dbReference type="CDD" id="cd16443">
    <property type="entry name" value="LplA"/>
    <property type="match status" value="1"/>
</dbReference>
<dbReference type="InterPro" id="IPR045864">
    <property type="entry name" value="aa-tRNA-synth_II/BPL/LPL"/>
</dbReference>
<comment type="pathway">
    <text evidence="2">Protein modification; protein lipoylation via exogenous pathway; protein N(6)-(lipoyl)lysine from lipoate: step 1/2.</text>
</comment>
<dbReference type="RefSeq" id="WP_014356712.1">
    <property type="nucleotide sequence ID" value="NC_016894.1"/>
</dbReference>
<keyword evidence="9" id="KW-0548">Nucleotidyltransferase</keyword>
<dbReference type="FunFam" id="3.30.930.10:FF:000072">
    <property type="entry name" value="Lipoate--protein ligase"/>
    <property type="match status" value="1"/>
</dbReference>
<dbReference type="PROSITE" id="PS51733">
    <property type="entry name" value="BPL_LPL_CATALYTIC"/>
    <property type="match status" value="1"/>
</dbReference>
<dbReference type="InterPro" id="IPR004562">
    <property type="entry name" value="LipoylTrfase_LipoateP_Ligase"/>
</dbReference>
<dbReference type="EMBL" id="CP002987">
    <property type="protein sequence ID" value="AFA49112.1"/>
    <property type="molecule type" value="Genomic_DNA"/>
</dbReference>
<dbReference type="GO" id="GO:0009249">
    <property type="term" value="P:protein lipoylation"/>
    <property type="evidence" value="ECO:0007669"/>
    <property type="project" value="InterPro"/>
</dbReference>
<keyword evidence="4 9" id="KW-0436">Ligase</keyword>
<sequence>MYFYRNQSTNPYFNLALEEYLFMHEQLKMPLFMLWQNDNTIVVGRNQNVMEEINLQFVNDMNTKVVRRNTGGGTVYHDLGNVNYTFIQEKDSSIGMDFSQFSVPIIKTLQKWGVKAECTKRNDLRINDFKFSGTAQTEKKGRILHHGTLLFNSDLNFLRAALRTKNDKFQSKSIQSVRSSITNISEHLSEKISIDDFFNELINVMQAEASLESLLLSERDLSEINKLVQDKYQKWEWNYGHSPGYQVEKVRCLSNDSNPIKIKIDVNRHGRINTIQFEGPFNGRIQIQDLENILKNKEMKSAVLLETLSFCNINNFMPEINSNELVEMILN</sequence>
<protein>
    <recommendedName>
        <fullName evidence="3">lipoate--protein ligase</fullName>
        <ecNumber evidence="3">6.3.1.20</ecNumber>
    </recommendedName>
</protein>
<proteinExistence type="predicted"/>
<dbReference type="HOGENOM" id="CLU_022986_0_2_9"/>
<dbReference type="eggNOG" id="COG0095">
    <property type="taxonomic scope" value="Bacteria"/>
</dbReference>
<keyword evidence="5" id="KW-0547">Nucleotide-binding</keyword>
<dbReference type="SUPFAM" id="SSF55681">
    <property type="entry name" value="Class II aaRS and biotin synthetases"/>
    <property type="match status" value="1"/>
</dbReference>
<dbReference type="GO" id="GO:0005737">
    <property type="term" value="C:cytoplasm"/>
    <property type="evidence" value="ECO:0007669"/>
    <property type="project" value="TreeGrafter"/>
</dbReference>
<dbReference type="GO" id="GO:0005524">
    <property type="term" value="F:ATP binding"/>
    <property type="evidence" value="ECO:0007669"/>
    <property type="project" value="UniProtKB-KW"/>
</dbReference>
<comment type="pathway">
    <text evidence="1">Protein modification; protein lipoylation via exogenous pathway; protein N(6)-(lipoyl)lysine from lipoate: step 2/2.</text>
</comment>
<gene>
    <name evidence="9" type="primary">lplA3</name>
    <name evidence="9" type="ordered locus">Awo_c23390</name>
</gene>
<organism evidence="9 10">
    <name type="scientific">Acetobacterium woodii (strain ATCC 29683 / DSM 1030 / JCM 2381 / KCTC 1655 / WB1)</name>
    <dbReference type="NCBI Taxonomy" id="931626"/>
    <lineage>
        <taxon>Bacteria</taxon>
        <taxon>Bacillati</taxon>
        <taxon>Bacillota</taxon>
        <taxon>Clostridia</taxon>
        <taxon>Eubacteriales</taxon>
        <taxon>Eubacteriaceae</taxon>
        <taxon>Acetobacterium</taxon>
    </lineage>
</organism>
<evidence type="ECO:0000256" key="3">
    <source>
        <dbReference type="ARBA" id="ARBA00012367"/>
    </source>
</evidence>
<dbReference type="NCBIfam" id="TIGR00545">
    <property type="entry name" value="lipoyltrans"/>
    <property type="match status" value="1"/>
</dbReference>
<evidence type="ECO:0000256" key="2">
    <source>
        <dbReference type="ARBA" id="ARBA00005124"/>
    </source>
</evidence>
<dbReference type="InterPro" id="IPR004143">
    <property type="entry name" value="BPL_LPL_catalytic"/>
</dbReference>
<accession>H6LD67</accession>
<dbReference type="GO" id="GO:0016979">
    <property type="term" value="F:lipoate-protein ligase activity"/>
    <property type="evidence" value="ECO:0007669"/>
    <property type="project" value="UniProtKB-EC"/>
</dbReference>
<dbReference type="SUPFAM" id="SSF82649">
    <property type="entry name" value="SufE/NifU"/>
    <property type="match status" value="1"/>
</dbReference>
<dbReference type="AlphaFoldDB" id="H6LD67"/>
<feature type="domain" description="BPL/LPL catalytic" evidence="8">
    <location>
        <begin position="26"/>
        <end position="213"/>
    </location>
</feature>
<evidence type="ECO:0000256" key="7">
    <source>
        <dbReference type="ARBA" id="ARBA00048037"/>
    </source>
</evidence>
<evidence type="ECO:0000259" key="8">
    <source>
        <dbReference type="PROSITE" id="PS51733"/>
    </source>
</evidence>
<keyword evidence="9" id="KW-0808">Transferase</keyword>
<dbReference type="EC" id="6.3.1.20" evidence="3"/>
<keyword evidence="10" id="KW-1185">Reference proteome</keyword>
<dbReference type="Pfam" id="PF21948">
    <property type="entry name" value="LplA-B_cat"/>
    <property type="match status" value="1"/>
</dbReference>
<dbReference type="PANTHER" id="PTHR12561">
    <property type="entry name" value="LIPOATE-PROTEIN LIGASE"/>
    <property type="match status" value="1"/>
</dbReference>
<evidence type="ECO:0000313" key="9">
    <source>
        <dbReference type="EMBL" id="AFA49112.1"/>
    </source>
</evidence>
<evidence type="ECO:0000256" key="4">
    <source>
        <dbReference type="ARBA" id="ARBA00022598"/>
    </source>
</evidence>
<dbReference type="GO" id="GO:0017118">
    <property type="term" value="F:lipoyltransferase activity"/>
    <property type="evidence" value="ECO:0007669"/>
    <property type="project" value="TreeGrafter"/>
</dbReference>
<dbReference type="Gene3D" id="3.30.930.10">
    <property type="entry name" value="Bira Bifunctional Protein, Domain 2"/>
    <property type="match status" value="1"/>
</dbReference>
<reference evidence="10" key="1">
    <citation type="submission" date="2011-07" db="EMBL/GenBank/DDBJ databases">
        <title>Complete genome sequence of Acetobacterium woodii.</title>
        <authorList>
            <person name="Poehlein A."/>
            <person name="Schmidt S."/>
            <person name="Kaster A.-K."/>
            <person name="Goenrich M."/>
            <person name="Vollmers J."/>
            <person name="Thuermer A."/>
            <person name="Gottschalk G."/>
            <person name="Thauer R.K."/>
            <person name="Daniel R."/>
            <person name="Mueller V."/>
        </authorList>
    </citation>
    <scope>NUCLEOTIDE SEQUENCE [LARGE SCALE GENOMIC DNA]</scope>
    <source>
        <strain evidence="10">ATCC 29683 / DSM 1030 / JCM 2381 / KCTC 1655 / WB1</strain>
    </source>
</reference>
<dbReference type="KEGG" id="awo:Awo_c23390"/>
<dbReference type="InterPro" id="IPR019491">
    <property type="entry name" value="Lipoate_protein_ligase_C"/>
</dbReference>
<dbReference type="OrthoDB" id="9788148at2"/>
<dbReference type="Proteomes" id="UP000007177">
    <property type="component" value="Chromosome"/>
</dbReference>
<evidence type="ECO:0000256" key="6">
    <source>
        <dbReference type="ARBA" id="ARBA00022840"/>
    </source>
</evidence>